<feature type="region of interest" description="Disordered" evidence="1">
    <location>
        <begin position="191"/>
        <end position="248"/>
    </location>
</feature>
<evidence type="ECO:0000256" key="3">
    <source>
        <dbReference type="SAM" id="SignalP"/>
    </source>
</evidence>
<protein>
    <recommendedName>
        <fullName evidence="6">Mid2 domain-containing protein</fullName>
    </recommendedName>
</protein>
<evidence type="ECO:0008006" key="6">
    <source>
        <dbReference type="Google" id="ProtNLM"/>
    </source>
</evidence>
<sequence length="487" mass="51964">MRSTILLLVAPGYTYANWLRWSVNREVVWAAQETNHVSDSDDMGWTPIPTPAPGVQSDGEAVLDLLRRQTSETDWTNSKTCGWFSALSSSAMTCESGFTCATSDNVVACRSKTFGAFYTACLDYSAFLAGSCTSLNPATGCCGNEAQPACGTYIWTGTPERYMYKCFETKSALTILDVPRFVLDASRFSETHTTPSSTITGSSTTTDGSVSPPGSTGGGNSGSGGSNSSSGAGDSGSGSTTTTSTDNTPIIVGSVVGGVAGLLLLLLLLFCLRRRAKGKVGLSYTRNKHNHNNQKDNSTNAYHNTNPATVAVKGRGSSSSEGMTVVSIPFQQQQQQPQNHYYNQEQHHYHSQAQAQPQFQQQQQQQQQAPLQYQTPQGEQKPVSISYTVNGGVAHASHPSYSSSSGVPPQFVQQQQQQQSPPSQLQPVNHIHVYYAQPAQNPGQGVSYSPSPPSQPSNPTPEPQGGVGTSPDALGLYTQGPGYRQSF</sequence>
<feature type="compositionally biased region" description="Low complexity" evidence="1">
    <location>
        <begin position="226"/>
        <end position="248"/>
    </location>
</feature>
<feature type="signal peptide" evidence="3">
    <location>
        <begin position="1"/>
        <end position="16"/>
    </location>
</feature>
<feature type="chain" id="PRO_5029018852" description="Mid2 domain-containing protein" evidence="3">
    <location>
        <begin position="17"/>
        <end position="487"/>
    </location>
</feature>
<accession>A0A7C8ITD8</accession>
<dbReference type="OrthoDB" id="5347452at2759"/>
<evidence type="ECO:0000256" key="2">
    <source>
        <dbReference type="SAM" id="Phobius"/>
    </source>
</evidence>
<reference evidence="4 5" key="1">
    <citation type="submission" date="2019-12" db="EMBL/GenBank/DDBJ databases">
        <title>Draft genome sequence of the ascomycete Xylaria multiplex DSM 110363.</title>
        <authorList>
            <person name="Buettner E."/>
            <person name="Kellner H."/>
        </authorList>
    </citation>
    <scope>NUCLEOTIDE SEQUENCE [LARGE SCALE GENOMIC DNA]</scope>
    <source>
        <strain evidence="4 5">DSM 110363</strain>
    </source>
</reference>
<comment type="caution">
    <text evidence="4">The sequence shown here is derived from an EMBL/GenBank/DDBJ whole genome shotgun (WGS) entry which is preliminary data.</text>
</comment>
<feature type="compositionally biased region" description="Pro residues" evidence="1">
    <location>
        <begin position="450"/>
        <end position="462"/>
    </location>
</feature>
<feature type="compositionally biased region" description="Polar residues" evidence="1">
    <location>
        <begin position="295"/>
        <end position="304"/>
    </location>
</feature>
<dbReference type="AlphaFoldDB" id="A0A7C8ITD8"/>
<feature type="region of interest" description="Disordered" evidence="1">
    <location>
        <begin position="283"/>
        <end position="304"/>
    </location>
</feature>
<keyword evidence="5" id="KW-1185">Reference proteome</keyword>
<dbReference type="EMBL" id="WUBL01000010">
    <property type="protein sequence ID" value="KAF2971826.1"/>
    <property type="molecule type" value="Genomic_DNA"/>
</dbReference>
<feature type="compositionally biased region" description="Low complexity" evidence="1">
    <location>
        <begin position="394"/>
        <end position="428"/>
    </location>
</feature>
<name>A0A7C8ITD8_9PEZI</name>
<dbReference type="Proteomes" id="UP000481858">
    <property type="component" value="Unassembled WGS sequence"/>
</dbReference>
<feature type="region of interest" description="Disordered" evidence="1">
    <location>
        <begin position="331"/>
        <end position="487"/>
    </location>
</feature>
<feature type="transmembrane region" description="Helical" evidence="2">
    <location>
        <begin position="250"/>
        <end position="272"/>
    </location>
</feature>
<organism evidence="4 5">
    <name type="scientific">Xylaria multiplex</name>
    <dbReference type="NCBI Taxonomy" id="323545"/>
    <lineage>
        <taxon>Eukaryota</taxon>
        <taxon>Fungi</taxon>
        <taxon>Dikarya</taxon>
        <taxon>Ascomycota</taxon>
        <taxon>Pezizomycotina</taxon>
        <taxon>Sordariomycetes</taxon>
        <taxon>Xylariomycetidae</taxon>
        <taxon>Xylariales</taxon>
        <taxon>Xylariaceae</taxon>
        <taxon>Xylaria</taxon>
    </lineage>
</organism>
<keyword evidence="2" id="KW-1133">Transmembrane helix</keyword>
<evidence type="ECO:0000313" key="5">
    <source>
        <dbReference type="Proteomes" id="UP000481858"/>
    </source>
</evidence>
<evidence type="ECO:0000256" key="1">
    <source>
        <dbReference type="SAM" id="MobiDB-lite"/>
    </source>
</evidence>
<keyword evidence="2" id="KW-0472">Membrane</keyword>
<feature type="compositionally biased region" description="Low complexity" evidence="1">
    <location>
        <begin position="351"/>
        <end position="377"/>
    </location>
</feature>
<feature type="compositionally biased region" description="Low complexity" evidence="1">
    <location>
        <begin position="331"/>
        <end position="344"/>
    </location>
</feature>
<dbReference type="InParanoid" id="A0A7C8ITD8"/>
<feature type="compositionally biased region" description="Low complexity" evidence="1">
    <location>
        <begin position="193"/>
        <end position="214"/>
    </location>
</feature>
<keyword evidence="2" id="KW-0812">Transmembrane</keyword>
<evidence type="ECO:0000313" key="4">
    <source>
        <dbReference type="EMBL" id="KAF2971826.1"/>
    </source>
</evidence>
<keyword evidence="3" id="KW-0732">Signal</keyword>
<feature type="compositionally biased region" description="Gly residues" evidence="1">
    <location>
        <begin position="215"/>
        <end position="225"/>
    </location>
</feature>
<gene>
    <name evidence="4" type="ORF">GQX73_g1730</name>
</gene>
<proteinExistence type="predicted"/>